<dbReference type="RefSeq" id="WP_098006054.1">
    <property type="nucleotide sequence ID" value="NZ_JAWLRU010000002.1"/>
</dbReference>
<protein>
    <submittedName>
        <fullName evidence="1">Uncharacterized protein</fullName>
    </submittedName>
</protein>
<accession>A0A9X6SVB5</accession>
<organism evidence="1 2">
    <name type="scientific">Bacillus cereus</name>
    <dbReference type="NCBI Taxonomy" id="1396"/>
    <lineage>
        <taxon>Bacteria</taxon>
        <taxon>Bacillati</taxon>
        <taxon>Bacillota</taxon>
        <taxon>Bacilli</taxon>
        <taxon>Bacillales</taxon>
        <taxon>Bacillaceae</taxon>
        <taxon>Bacillus</taxon>
        <taxon>Bacillus cereus group</taxon>
    </lineage>
</organism>
<dbReference type="AlphaFoldDB" id="A0A9X6SVB5"/>
<proteinExistence type="predicted"/>
<sequence>MYENLFSSLSQVKSKYEEGIEVTEKIFDSLKMNNIKALPPLTTTQTECMSEIKISKENLRDTLKNIILKHKIDTEDYRIHHILYLFTQRQKEDVIDLSRLIHTLEVSLQRALYRNQDMLASIINSTQTVVEAAIDYSENEYSESQLFLNEKF</sequence>
<dbReference type="Proteomes" id="UP000219922">
    <property type="component" value="Unassembled WGS sequence"/>
</dbReference>
<reference evidence="1 2" key="1">
    <citation type="submission" date="2017-09" db="EMBL/GenBank/DDBJ databases">
        <title>Large-scale bioinformatics analysis of Bacillus genomes uncovers conserved roles of natural products in bacterial physiology.</title>
        <authorList>
            <consortium name="Agbiome Team Llc"/>
            <person name="Bleich R.M."/>
            <person name="Grubbs K.J."/>
            <person name="Santa Maria K.C."/>
            <person name="Allen S.E."/>
            <person name="Farag S."/>
            <person name="Shank E.A."/>
            <person name="Bowers A."/>
        </authorList>
    </citation>
    <scope>NUCLEOTIDE SEQUENCE [LARGE SCALE GENOMIC DNA]</scope>
    <source>
        <strain evidence="1 2">AFS092789</strain>
    </source>
</reference>
<evidence type="ECO:0000313" key="1">
    <source>
        <dbReference type="EMBL" id="PDZ95581.1"/>
    </source>
</evidence>
<evidence type="ECO:0000313" key="2">
    <source>
        <dbReference type="Proteomes" id="UP000219922"/>
    </source>
</evidence>
<comment type="caution">
    <text evidence="1">The sequence shown here is derived from an EMBL/GenBank/DDBJ whole genome shotgun (WGS) entry which is preliminary data.</text>
</comment>
<name>A0A9X6SVB5_BACCE</name>
<gene>
    <name evidence="1" type="ORF">CON36_27485</name>
</gene>
<dbReference type="EMBL" id="NVMX01000052">
    <property type="protein sequence ID" value="PDZ95581.1"/>
    <property type="molecule type" value="Genomic_DNA"/>
</dbReference>